<dbReference type="Proteomes" id="UP000198564">
    <property type="component" value="Unassembled WGS sequence"/>
</dbReference>
<dbReference type="Gene3D" id="2.40.50.100">
    <property type="match status" value="1"/>
</dbReference>
<organism evidence="10 11">
    <name type="scientific">Alkalibacterium gilvum</name>
    <dbReference type="NCBI Taxonomy" id="1130080"/>
    <lineage>
        <taxon>Bacteria</taxon>
        <taxon>Bacillati</taxon>
        <taxon>Bacillota</taxon>
        <taxon>Bacilli</taxon>
        <taxon>Lactobacillales</taxon>
        <taxon>Carnobacteriaceae</taxon>
        <taxon>Alkalibacterium</taxon>
    </lineage>
</organism>
<dbReference type="SUPFAM" id="SSF51230">
    <property type="entry name" value="Single hybrid motif"/>
    <property type="match status" value="1"/>
</dbReference>
<keyword evidence="10" id="KW-0670">Pyruvate</keyword>
<keyword evidence="4 6" id="KW-0450">Lipoyl</keyword>
<evidence type="ECO:0000313" key="11">
    <source>
        <dbReference type="Proteomes" id="UP000198564"/>
    </source>
</evidence>
<dbReference type="Pfam" id="PF00198">
    <property type="entry name" value="2-oxoacid_dh"/>
    <property type="match status" value="1"/>
</dbReference>
<dbReference type="RefSeq" id="WP_091634405.1">
    <property type="nucleotide sequence ID" value="NZ_FNYW01000016.1"/>
</dbReference>
<dbReference type="InterPro" id="IPR050743">
    <property type="entry name" value="2-oxoacid_DH_E2_comp"/>
</dbReference>
<dbReference type="InterPro" id="IPR036625">
    <property type="entry name" value="E3-bd_dom_sf"/>
</dbReference>
<keyword evidence="5 6" id="KW-0012">Acyltransferase</keyword>
<dbReference type="InterPro" id="IPR001078">
    <property type="entry name" value="2-oxoacid_DH_actylTfrase"/>
</dbReference>
<dbReference type="InterPro" id="IPR004167">
    <property type="entry name" value="PSBD"/>
</dbReference>
<evidence type="ECO:0000259" key="8">
    <source>
        <dbReference type="PROSITE" id="PS50968"/>
    </source>
</evidence>
<dbReference type="PANTHER" id="PTHR43178">
    <property type="entry name" value="DIHYDROLIPOAMIDE ACETYLTRANSFERASE COMPONENT OF PYRUVATE DEHYDROGENASE COMPLEX"/>
    <property type="match status" value="1"/>
</dbReference>
<accession>A0A1H6TFN3</accession>
<evidence type="ECO:0000256" key="3">
    <source>
        <dbReference type="ARBA" id="ARBA00022679"/>
    </source>
</evidence>
<evidence type="ECO:0000256" key="1">
    <source>
        <dbReference type="ARBA" id="ARBA00001938"/>
    </source>
</evidence>
<feature type="region of interest" description="Disordered" evidence="7">
    <location>
        <begin position="77"/>
        <end position="129"/>
    </location>
</feature>
<feature type="compositionally biased region" description="Basic and acidic residues" evidence="7">
    <location>
        <begin position="202"/>
        <end position="218"/>
    </location>
</feature>
<feature type="domain" description="Peripheral subunit-binding (PSBD)" evidence="9">
    <location>
        <begin position="134"/>
        <end position="171"/>
    </location>
</feature>
<dbReference type="InterPro" id="IPR000089">
    <property type="entry name" value="Biotin_lipoyl"/>
</dbReference>
<evidence type="ECO:0000313" key="10">
    <source>
        <dbReference type="EMBL" id="SEI74602.1"/>
    </source>
</evidence>
<dbReference type="InterPro" id="IPR003016">
    <property type="entry name" value="2-oxoA_DH_lipoyl-BS"/>
</dbReference>
<dbReference type="GO" id="GO:0016407">
    <property type="term" value="F:acetyltransferase activity"/>
    <property type="evidence" value="ECO:0007669"/>
    <property type="project" value="TreeGrafter"/>
</dbReference>
<dbReference type="Gene3D" id="4.10.320.10">
    <property type="entry name" value="E3-binding domain"/>
    <property type="match status" value="1"/>
</dbReference>
<sequence length="452" mass="49575">MYDVILPDAGEGTVESEIVSWFFDEGDEVKEDDILLEMQSDKAVVELPSPKSGILKKKHYDVGELAQVGEPVATIELEGSAGGSTEEKEETAEVLVAEEKDDKKAQEKATETKAAKSSETESKDKAVSDDWRTLAVPRVRIYARNNNVDLTQVEGTGNHGKVTIEDIDRFMANPEAQKSGSTSEEKTEARDEERSQVSMPKSDVKPYEPSETEGTSKADRVEKITPMRRAISQAMVNSKMTSPHVTVFDKVEVSALVKHRDEMKTIAANNEIRLTYTAYFVKALVAVLKKFPELNASMNLDKGEIYYHQYYNIGVAANTPQGLVVPVVKNAERLSLFEIASEVGVLAEKATEGKLNSDEMSNGSMTVTNVGGAATGGVWSTPIINQPEVAIVGMGRIENEFLPDEEGNPVLKPVLKISFAFDHRVVDGVYAQEAINLLKKYLNNPNLLLSEG</sequence>
<gene>
    <name evidence="10" type="ORF">SAMN04488113_1165</name>
</gene>
<reference evidence="11" key="1">
    <citation type="submission" date="2016-10" db="EMBL/GenBank/DDBJ databases">
        <authorList>
            <person name="Varghese N."/>
            <person name="Submissions S."/>
        </authorList>
    </citation>
    <scope>NUCLEOTIDE SEQUENCE [LARGE SCALE GENOMIC DNA]</scope>
    <source>
        <strain evidence="11">DSM 25751</strain>
    </source>
</reference>
<dbReference type="PROSITE" id="PS50968">
    <property type="entry name" value="BIOTINYL_LIPOYL"/>
    <property type="match status" value="1"/>
</dbReference>
<dbReference type="FunFam" id="3.30.559.10:FF:000007">
    <property type="entry name" value="Dihydrolipoamide acetyltransferase component of pyruvate dehydrogenase complex"/>
    <property type="match status" value="1"/>
</dbReference>
<evidence type="ECO:0000259" key="9">
    <source>
        <dbReference type="PROSITE" id="PS51826"/>
    </source>
</evidence>
<dbReference type="SUPFAM" id="SSF47005">
    <property type="entry name" value="Peripheral subunit-binding domain of 2-oxo acid dehydrogenase complex"/>
    <property type="match status" value="1"/>
</dbReference>
<dbReference type="STRING" id="1130080.SAMN04488113_1165"/>
<dbReference type="GO" id="GO:0031405">
    <property type="term" value="F:lipoic acid binding"/>
    <property type="evidence" value="ECO:0007669"/>
    <property type="project" value="TreeGrafter"/>
</dbReference>
<evidence type="ECO:0000256" key="5">
    <source>
        <dbReference type="ARBA" id="ARBA00023315"/>
    </source>
</evidence>
<feature type="domain" description="Lipoyl-binding" evidence="8">
    <location>
        <begin position="1"/>
        <end position="76"/>
    </location>
</feature>
<dbReference type="Pfam" id="PF02817">
    <property type="entry name" value="E3_binding"/>
    <property type="match status" value="1"/>
</dbReference>
<evidence type="ECO:0000256" key="6">
    <source>
        <dbReference type="RuleBase" id="RU003423"/>
    </source>
</evidence>
<dbReference type="AlphaFoldDB" id="A0A1H6TFN3"/>
<feature type="compositionally biased region" description="Basic and acidic residues" evidence="7">
    <location>
        <begin position="183"/>
        <end position="195"/>
    </location>
</feature>
<name>A0A1H6TFN3_9LACT</name>
<comment type="cofactor">
    <cofactor evidence="1 6">
        <name>(R)-lipoate</name>
        <dbReference type="ChEBI" id="CHEBI:83088"/>
    </cofactor>
</comment>
<evidence type="ECO:0000256" key="7">
    <source>
        <dbReference type="SAM" id="MobiDB-lite"/>
    </source>
</evidence>
<dbReference type="EMBL" id="FNYW01000016">
    <property type="protein sequence ID" value="SEI74602.1"/>
    <property type="molecule type" value="Genomic_DNA"/>
</dbReference>
<proteinExistence type="inferred from homology"/>
<keyword evidence="11" id="KW-1185">Reference proteome</keyword>
<dbReference type="PROSITE" id="PS51826">
    <property type="entry name" value="PSBD"/>
    <property type="match status" value="1"/>
</dbReference>
<dbReference type="SUPFAM" id="SSF52777">
    <property type="entry name" value="CoA-dependent acyltransferases"/>
    <property type="match status" value="1"/>
</dbReference>
<evidence type="ECO:0000256" key="2">
    <source>
        <dbReference type="ARBA" id="ARBA00007317"/>
    </source>
</evidence>
<evidence type="ECO:0000256" key="4">
    <source>
        <dbReference type="ARBA" id="ARBA00022823"/>
    </source>
</evidence>
<dbReference type="InterPro" id="IPR023213">
    <property type="entry name" value="CAT-like_dom_sf"/>
</dbReference>
<feature type="region of interest" description="Disordered" evidence="7">
    <location>
        <begin position="172"/>
        <end position="218"/>
    </location>
</feature>
<protein>
    <recommendedName>
        <fullName evidence="6">Dihydrolipoamide acetyltransferase component of pyruvate dehydrogenase complex</fullName>
        <ecNumber evidence="6">2.3.1.-</ecNumber>
    </recommendedName>
</protein>
<dbReference type="OrthoDB" id="9805770at2"/>
<dbReference type="EC" id="2.3.1.-" evidence="6"/>
<comment type="similarity">
    <text evidence="2 6">Belongs to the 2-oxoacid dehydrogenase family.</text>
</comment>
<dbReference type="Pfam" id="PF00364">
    <property type="entry name" value="Biotin_lipoyl"/>
    <property type="match status" value="1"/>
</dbReference>
<dbReference type="InterPro" id="IPR011053">
    <property type="entry name" value="Single_hybrid_motif"/>
</dbReference>
<feature type="compositionally biased region" description="Basic and acidic residues" evidence="7">
    <location>
        <begin position="97"/>
        <end position="129"/>
    </location>
</feature>
<dbReference type="GO" id="GO:0005737">
    <property type="term" value="C:cytoplasm"/>
    <property type="evidence" value="ECO:0007669"/>
    <property type="project" value="TreeGrafter"/>
</dbReference>
<dbReference type="PANTHER" id="PTHR43178:SF5">
    <property type="entry name" value="LIPOAMIDE ACYLTRANSFERASE COMPONENT OF BRANCHED-CHAIN ALPHA-KETO ACID DEHYDROGENASE COMPLEX, MITOCHONDRIAL"/>
    <property type="match status" value="1"/>
</dbReference>
<dbReference type="PROSITE" id="PS00189">
    <property type="entry name" value="LIPOYL"/>
    <property type="match status" value="1"/>
</dbReference>
<dbReference type="CDD" id="cd06849">
    <property type="entry name" value="lipoyl_domain"/>
    <property type="match status" value="1"/>
</dbReference>
<dbReference type="Gene3D" id="3.30.559.10">
    <property type="entry name" value="Chloramphenicol acetyltransferase-like domain"/>
    <property type="match status" value="1"/>
</dbReference>
<keyword evidence="3 6" id="KW-0808">Transferase</keyword>